<name>A0A4E0S457_FASHE</name>
<feature type="region of interest" description="Disordered" evidence="1">
    <location>
        <begin position="310"/>
        <end position="337"/>
    </location>
</feature>
<keyword evidence="3" id="KW-1185">Reference proteome</keyword>
<accession>A0A4E0S457</accession>
<evidence type="ECO:0000313" key="3">
    <source>
        <dbReference type="Proteomes" id="UP000230066"/>
    </source>
</evidence>
<protein>
    <submittedName>
        <fullName evidence="2">Uncharacterized protein</fullName>
    </submittedName>
</protein>
<evidence type="ECO:0000256" key="1">
    <source>
        <dbReference type="SAM" id="MobiDB-lite"/>
    </source>
</evidence>
<proteinExistence type="predicted"/>
<sequence>MSRDPKESSTFGRLLPRWIVNNIVPRQQANKDGYPMENDAYMLQEKRALKNSTAINNSVSLGYRTAIIQHEPPTRDDHTRSARNLNKPVASCSSPDRSDTYPHASTLAYTSLRRHTLKQKSDRVMNNQTDHRNIPRASYPFLTPPVSRREVTTWGASNTIGSPQTVVCLSRGEYTSLLRPSTHVCEPRDCPSRPSSSIPLLSLTGPTISESTTPECGNIPMVTTGRRLLSTPTGQILCQTSTSYPCCSACDPLLAGGTSALLDSYDLIGTGDHQTDSIQNCPQCQMMGTNILSTPCCPENCSLLHAPTKRRTENTNSPHTDLISPIGSGEADSVSGPQCSTTYMSMQEMLNSCV</sequence>
<comment type="caution">
    <text evidence="2">The sequence shown here is derived from an EMBL/GenBank/DDBJ whole genome shotgun (WGS) entry which is preliminary data.</text>
</comment>
<gene>
    <name evidence="2" type="ORF">D915_000469</name>
</gene>
<evidence type="ECO:0000313" key="2">
    <source>
        <dbReference type="EMBL" id="THD28730.1"/>
    </source>
</evidence>
<reference evidence="2" key="1">
    <citation type="submission" date="2019-03" db="EMBL/GenBank/DDBJ databases">
        <title>Improved annotation for the trematode Fasciola hepatica.</title>
        <authorList>
            <person name="Choi Y.-J."/>
            <person name="Martin J."/>
            <person name="Mitreva M."/>
        </authorList>
    </citation>
    <scope>NUCLEOTIDE SEQUENCE [LARGE SCALE GENOMIC DNA]</scope>
</reference>
<feature type="region of interest" description="Disordered" evidence="1">
    <location>
        <begin position="69"/>
        <end position="103"/>
    </location>
</feature>
<organism evidence="2 3">
    <name type="scientific">Fasciola hepatica</name>
    <name type="common">Liver fluke</name>
    <dbReference type="NCBI Taxonomy" id="6192"/>
    <lineage>
        <taxon>Eukaryota</taxon>
        <taxon>Metazoa</taxon>
        <taxon>Spiralia</taxon>
        <taxon>Lophotrochozoa</taxon>
        <taxon>Platyhelminthes</taxon>
        <taxon>Trematoda</taxon>
        <taxon>Digenea</taxon>
        <taxon>Plagiorchiida</taxon>
        <taxon>Echinostomata</taxon>
        <taxon>Echinostomatoidea</taxon>
        <taxon>Fasciolidae</taxon>
        <taxon>Fasciola</taxon>
    </lineage>
</organism>
<dbReference type="EMBL" id="JXXN02000086">
    <property type="protein sequence ID" value="THD28730.1"/>
    <property type="molecule type" value="Genomic_DNA"/>
</dbReference>
<dbReference type="Proteomes" id="UP000230066">
    <property type="component" value="Unassembled WGS sequence"/>
</dbReference>
<dbReference type="AlphaFoldDB" id="A0A4E0S457"/>